<keyword evidence="4" id="KW-0238">DNA-binding</keyword>
<keyword evidence="6" id="KW-0539">Nucleus</keyword>
<dbReference type="AlphaFoldDB" id="A0AAU9T0N2"/>
<evidence type="ECO:0000256" key="4">
    <source>
        <dbReference type="ARBA" id="ARBA00023125"/>
    </source>
</evidence>
<evidence type="ECO:0000256" key="5">
    <source>
        <dbReference type="ARBA" id="ARBA00023163"/>
    </source>
</evidence>
<gene>
    <name evidence="8" type="ORF">TAV2_LOCUS26051</name>
</gene>
<keyword evidence="9" id="KW-1185">Reference proteome</keyword>
<evidence type="ECO:0000313" key="8">
    <source>
        <dbReference type="EMBL" id="CAH2077832.1"/>
    </source>
</evidence>
<organism evidence="8 9">
    <name type="scientific">Thlaspi arvense</name>
    <name type="common">Field penny-cress</name>
    <dbReference type="NCBI Taxonomy" id="13288"/>
    <lineage>
        <taxon>Eukaryota</taxon>
        <taxon>Viridiplantae</taxon>
        <taxon>Streptophyta</taxon>
        <taxon>Embryophyta</taxon>
        <taxon>Tracheophyta</taxon>
        <taxon>Spermatophyta</taxon>
        <taxon>Magnoliopsida</taxon>
        <taxon>eudicotyledons</taxon>
        <taxon>Gunneridae</taxon>
        <taxon>Pentapetalae</taxon>
        <taxon>rosids</taxon>
        <taxon>malvids</taxon>
        <taxon>Brassicales</taxon>
        <taxon>Brassicaceae</taxon>
        <taxon>Thlaspideae</taxon>
        <taxon>Thlaspi</taxon>
    </lineage>
</organism>
<evidence type="ECO:0000256" key="3">
    <source>
        <dbReference type="ARBA" id="ARBA00023015"/>
    </source>
</evidence>
<name>A0AAU9T0N2_THLAR</name>
<evidence type="ECO:0000256" key="6">
    <source>
        <dbReference type="ARBA" id="ARBA00023242"/>
    </source>
</evidence>
<keyword evidence="3" id="KW-0805">Transcription regulation</keyword>
<dbReference type="PANTHER" id="PTHR47995">
    <property type="entry name" value="TRANSCRIPTION FACTOR MYB33-RELATED"/>
    <property type="match status" value="1"/>
</dbReference>
<keyword evidence="2" id="KW-0677">Repeat</keyword>
<evidence type="ECO:0008006" key="10">
    <source>
        <dbReference type="Google" id="ProtNLM"/>
    </source>
</evidence>
<evidence type="ECO:0000256" key="2">
    <source>
        <dbReference type="ARBA" id="ARBA00022737"/>
    </source>
</evidence>
<sequence>MILYGEGAANECGSDGGDGGVLPGRTDNEIKNFWNTRLKRFQRQGLPLYPPDMTTNNNNHHHQQTYLPQPNTPSSPTHASSFSFHTPSSPLFTFPKPQPLLQPPSLHLKRCYDTAFSSCLPTKPSYTSPTFLHTHSSTPSSYQSTNPVYSMKPELPSTQTPYSASLGVCEVSNFSDNAYCNHNLNSGLDISTCQLLEDLMEEAESLADSYRAPKRRQLMAAPEDNNNNFFVSGSFRHCGSSNDLCSPQGSKPEEKESLQMITMQDEDIAKLLDWRTESGEISNGESSEITTEDNLVLDSHLLALLFPVDEDDNNDTNKNPTVSYSWDNLPGIC</sequence>
<accession>A0AAU9T0N2</accession>
<feature type="compositionally biased region" description="Polar residues" evidence="7">
    <location>
        <begin position="66"/>
        <end position="83"/>
    </location>
</feature>
<dbReference type="GO" id="GO:0005634">
    <property type="term" value="C:nucleus"/>
    <property type="evidence" value="ECO:0007669"/>
    <property type="project" value="UniProtKB-SubCell"/>
</dbReference>
<dbReference type="Proteomes" id="UP000836841">
    <property type="component" value="Chromosome 7"/>
</dbReference>
<dbReference type="Gene3D" id="1.10.10.60">
    <property type="entry name" value="Homeodomain-like"/>
    <property type="match status" value="1"/>
</dbReference>
<feature type="region of interest" description="Disordered" evidence="7">
    <location>
        <begin position="53"/>
        <end position="83"/>
    </location>
</feature>
<dbReference type="EMBL" id="OU466863">
    <property type="protein sequence ID" value="CAH2077832.1"/>
    <property type="molecule type" value="Genomic_DNA"/>
</dbReference>
<evidence type="ECO:0000256" key="1">
    <source>
        <dbReference type="ARBA" id="ARBA00004123"/>
    </source>
</evidence>
<evidence type="ECO:0000256" key="7">
    <source>
        <dbReference type="SAM" id="MobiDB-lite"/>
    </source>
</evidence>
<dbReference type="GO" id="GO:0003677">
    <property type="term" value="F:DNA binding"/>
    <property type="evidence" value="ECO:0007669"/>
    <property type="project" value="UniProtKB-KW"/>
</dbReference>
<evidence type="ECO:0000313" key="9">
    <source>
        <dbReference type="Proteomes" id="UP000836841"/>
    </source>
</evidence>
<proteinExistence type="predicted"/>
<protein>
    <recommendedName>
        <fullName evidence="10">HTH myb-type domain-containing protein</fullName>
    </recommendedName>
</protein>
<comment type="subcellular location">
    <subcellularLocation>
        <location evidence="1">Nucleus</location>
    </subcellularLocation>
</comment>
<dbReference type="PANTHER" id="PTHR47995:SF6">
    <property type="entry name" value="MYB DOMAIN PROTEIN 81-RELATED"/>
    <property type="match status" value="1"/>
</dbReference>
<reference evidence="8 9" key="1">
    <citation type="submission" date="2022-03" db="EMBL/GenBank/DDBJ databases">
        <authorList>
            <person name="Nunn A."/>
            <person name="Chopra R."/>
            <person name="Nunn A."/>
            <person name="Contreras Garrido A."/>
        </authorList>
    </citation>
    <scope>NUCLEOTIDE SEQUENCE [LARGE SCALE GENOMIC DNA]</scope>
</reference>
<keyword evidence="5" id="KW-0804">Transcription</keyword>